<dbReference type="Gene3D" id="3.90.550.10">
    <property type="entry name" value="Spore Coat Polysaccharide Biosynthesis Protein SpsA, Chain A"/>
    <property type="match status" value="1"/>
</dbReference>
<accession>A0A0M0G967</accession>
<evidence type="ECO:0000259" key="2">
    <source>
        <dbReference type="Pfam" id="PF00535"/>
    </source>
</evidence>
<dbReference type="GO" id="GO:0016758">
    <property type="term" value="F:hexosyltransferase activity"/>
    <property type="evidence" value="ECO:0007669"/>
    <property type="project" value="UniProtKB-ARBA"/>
</dbReference>
<dbReference type="InterPro" id="IPR029044">
    <property type="entry name" value="Nucleotide-diphossugar_trans"/>
</dbReference>
<evidence type="ECO:0000313" key="4">
    <source>
        <dbReference type="Proteomes" id="UP000037109"/>
    </source>
</evidence>
<sequence>MQSSLFTNTAKKAKGVSIITCTNKPIYMNNIFENYWNQTWFEKELIIILNKDDMDLAQWRRKATDDPNIFIYQLPENLSLGQCLNFAIDQTQCDFIAIFDDDDYYAPLYLNNMMLAFDYTDADIIGKKTHYVYFESCKALYLRNLNQENQFVDWVCGGKKVVKRNVFDKVRFRNISNNEDVMFCKDCVKHGFKIYSTDRYHLVYVRRENPEYHTWKINDKKIIKSCKFITYTDDYKDFCMPRMNKKE</sequence>
<dbReference type="PATRIC" id="fig|1459.3.peg.703"/>
<dbReference type="Proteomes" id="UP000037109">
    <property type="component" value="Unassembled WGS sequence"/>
</dbReference>
<protein>
    <recommendedName>
        <fullName evidence="2">Glycosyltransferase 2-like domain-containing protein</fullName>
    </recommendedName>
</protein>
<dbReference type="SUPFAM" id="SSF53448">
    <property type="entry name" value="Nucleotide-diphospho-sugar transferases"/>
    <property type="match status" value="1"/>
</dbReference>
<evidence type="ECO:0000256" key="1">
    <source>
        <dbReference type="ARBA" id="ARBA00006739"/>
    </source>
</evidence>
<dbReference type="PANTHER" id="PTHR22916:SF3">
    <property type="entry name" value="UDP-GLCNAC:BETAGAL BETA-1,3-N-ACETYLGLUCOSAMINYLTRANSFERASE-LIKE PROTEIN 1"/>
    <property type="match status" value="1"/>
</dbReference>
<dbReference type="STRING" id="1459.AF332_03475"/>
<comment type="similarity">
    <text evidence="1">Belongs to the glycosyltransferase 2 family.</text>
</comment>
<name>A0A0M0G967_SPOGL</name>
<dbReference type="PANTHER" id="PTHR22916">
    <property type="entry name" value="GLYCOSYLTRANSFERASE"/>
    <property type="match status" value="1"/>
</dbReference>
<dbReference type="RefSeq" id="WP_053433323.1">
    <property type="nucleotide sequence ID" value="NZ_LGUF01000007.1"/>
</dbReference>
<feature type="domain" description="Glycosyltransferase 2-like" evidence="2">
    <location>
        <begin position="18"/>
        <end position="126"/>
    </location>
</feature>
<organism evidence="3 4">
    <name type="scientific">Sporosarcina globispora</name>
    <name type="common">Bacillus globisporus</name>
    <dbReference type="NCBI Taxonomy" id="1459"/>
    <lineage>
        <taxon>Bacteria</taxon>
        <taxon>Bacillati</taxon>
        <taxon>Bacillota</taxon>
        <taxon>Bacilli</taxon>
        <taxon>Bacillales</taxon>
        <taxon>Caryophanaceae</taxon>
        <taxon>Sporosarcina</taxon>
    </lineage>
</organism>
<dbReference type="EMBL" id="LGUF01000007">
    <property type="protein sequence ID" value="KON85961.1"/>
    <property type="molecule type" value="Genomic_DNA"/>
</dbReference>
<keyword evidence="4" id="KW-1185">Reference proteome</keyword>
<dbReference type="OrthoDB" id="6713581at2"/>
<evidence type="ECO:0000313" key="3">
    <source>
        <dbReference type="EMBL" id="KON85961.1"/>
    </source>
</evidence>
<gene>
    <name evidence="3" type="ORF">AF332_03475</name>
</gene>
<comment type="caution">
    <text evidence="3">The sequence shown here is derived from an EMBL/GenBank/DDBJ whole genome shotgun (WGS) entry which is preliminary data.</text>
</comment>
<dbReference type="Pfam" id="PF00535">
    <property type="entry name" value="Glycos_transf_2"/>
    <property type="match status" value="1"/>
</dbReference>
<reference evidence="4" key="1">
    <citation type="submission" date="2015-07" db="EMBL/GenBank/DDBJ databases">
        <title>Fjat-10036 dsm4.</title>
        <authorList>
            <person name="Liu B."/>
            <person name="Wang J."/>
            <person name="Zhu Y."/>
            <person name="Liu G."/>
            <person name="Chen Q."/>
            <person name="Chen Z."/>
            <person name="Lan J."/>
            <person name="Che J."/>
            <person name="Ge C."/>
            <person name="Shi H."/>
            <person name="Pan Z."/>
            <person name="Liu X."/>
        </authorList>
    </citation>
    <scope>NUCLEOTIDE SEQUENCE [LARGE SCALE GENOMIC DNA]</scope>
    <source>
        <strain evidence="4">DSM 4</strain>
    </source>
</reference>
<dbReference type="InterPro" id="IPR001173">
    <property type="entry name" value="Glyco_trans_2-like"/>
</dbReference>
<proteinExistence type="inferred from homology"/>
<dbReference type="AlphaFoldDB" id="A0A0M0G967"/>